<dbReference type="EMBL" id="CAJHNJ030000007">
    <property type="protein sequence ID" value="CAG9102093.1"/>
    <property type="molecule type" value="Genomic_DNA"/>
</dbReference>
<dbReference type="InterPro" id="IPR005312">
    <property type="entry name" value="DUF1759"/>
</dbReference>
<name>A0A8S4DRR7_PLUXY</name>
<reference evidence="3" key="1">
    <citation type="submission" date="2020-11" db="EMBL/GenBank/DDBJ databases">
        <authorList>
            <person name="Whiteford S."/>
        </authorList>
    </citation>
    <scope>NUCLEOTIDE SEQUENCE</scope>
</reference>
<keyword evidence="4" id="KW-1185">Reference proteome</keyword>
<dbReference type="Pfam" id="PF03564">
    <property type="entry name" value="DUF1759"/>
    <property type="match status" value="1"/>
</dbReference>
<dbReference type="PANTHER" id="PTHR47331">
    <property type="entry name" value="PHD-TYPE DOMAIN-CONTAINING PROTEIN"/>
    <property type="match status" value="1"/>
</dbReference>
<comment type="caution">
    <text evidence="3">The sequence shown here is derived from an EMBL/GenBank/DDBJ whole genome shotgun (WGS) entry which is preliminary data.</text>
</comment>
<evidence type="ECO:0000259" key="2">
    <source>
        <dbReference type="Pfam" id="PF05585"/>
    </source>
</evidence>
<sequence>MASSDSDSSVICDIKLKTLIKKHTSPEGQVREVTEPREHDSIEYPDIKLPTYNGQVTDWIEFRDTFDALVNQTSLKPIQKFKYLKGCLTDSALEVVSSLEFAEESHALAWQLLCERYNNPKTLVYSHLRALFNIDPVPNTATALRSLNDNISKHLRILRSVKVPTNDWDLLIIFFLTSKLDRILQTKWEEKMNSRELPNLQDFKSFLRSQADLREAVSQTEPATRGLPAAREAMVTTCPPSHTNSKVIPKHTYRRQCPNCKETHYINQCPKLLALNAASRIRIVKRLGLCLNCLASNHIVPNCRASNCRICQGKHHTLLHITHTDSNESNQRQSTFHNSSGPTAAASVPQEPHSINLITNNQQLNSNQGTRVDGTPPITQNKGVILSTARVKVFDKDNKPIVLRVLLDSGSQSNFLTESACNKLNLTTHQLNIEILGFNQNLTKINQSCNLTIHSNDDSFSTKLSCLIVPKIYKLSKHTVDARQLNIPKRFRLADELFYEDGKIDLLIGAEHFYQLLCIGQHSLGTGLPILVRTKLGYVVSGLYSLNSTNMPHQVVCNFVQIAQNQALQTFWNSDNCHSTPAITDQEYLQCEKVFNQHYRTPDSNFVVSIPFKEPPTF</sequence>
<dbReference type="Pfam" id="PF05585">
    <property type="entry name" value="DUF1758"/>
    <property type="match status" value="1"/>
</dbReference>
<evidence type="ECO:0000313" key="3">
    <source>
        <dbReference type="EMBL" id="CAG9102093.1"/>
    </source>
</evidence>
<accession>A0A8S4DRR7</accession>
<gene>
    <name evidence="3" type="ORF">PLXY2_LOCUS2708</name>
</gene>
<protein>
    <submittedName>
        <fullName evidence="3">(diamondback moth) hypothetical protein</fullName>
    </submittedName>
</protein>
<dbReference type="PANTHER" id="PTHR47331:SF5">
    <property type="entry name" value="RIBONUCLEASE H"/>
    <property type="match status" value="1"/>
</dbReference>
<feature type="region of interest" description="Disordered" evidence="1">
    <location>
        <begin position="326"/>
        <end position="349"/>
    </location>
</feature>
<dbReference type="AlphaFoldDB" id="A0A8S4DRR7"/>
<proteinExistence type="predicted"/>
<feature type="compositionally biased region" description="Polar residues" evidence="1">
    <location>
        <begin position="327"/>
        <end position="342"/>
    </location>
</feature>
<organism evidence="3 4">
    <name type="scientific">Plutella xylostella</name>
    <name type="common">Diamondback moth</name>
    <name type="synonym">Plutella maculipennis</name>
    <dbReference type="NCBI Taxonomy" id="51655"/>
    <lineage>
        <taxon>Eukaryota</taxon>
        <taxon>Metazoa</taxon>
        <taxon>Ecdysozoa</taxon>
        <taxon>Arthropoda</taxon>
        <taxon>Hexapoda</taxon>
        <taxon>Insecta</taxon>
        <taxon>Pterygota</taxon>
        <taxon>Neoptera</taxon>
        <taxon>Endopterygota</taxon>
        <taxon>Lepidoptera</taxon>
        <taxon>Glossata</taxon>
        <taxon>Ditrysia</taxon>
        <taxon>Yponomeutoidea</taxon>
        <taxon>Plutellidae</taxon>
        <taxon>Plutella</taxon>
    </lineage>
</organism>
<feature type="domain" description="DUF1758" evidence="2">
    <location>
        <begin position="405"/>
        <end position="542"/>
    </location>
</feature>
<dbReference type="InterPro" id="IPR008737">
    <property type="entry name" value="DUF1758"/>
</dbReference>
<evidence type="ECO:0000313" key="4">
    <source>
        <dbReference type="Proteomes" id="UP000653454"/>
    </source>
</evidence>
<dbReference type="Proteomes" id="UP000653454">
    <property type="component" value="Unassembled WGS sequence"/>
</dbReference>
<evidence type="ECO:0000256" key="1">
    <source>
        <dbReference type="SAM" id="MobiDB-lite"/>
    </source>
</evidence>